<feature type="region of interest" description="Disordered" evidence="10">
    <location>
        <begin position="269"/>
        <end position="292"/>
    </location>
</feature>
<evidence type="ECO:0000256" key="9">
    <source>
        <dbReference type="ARBA" id="ARBA00023180"/>
    </source>
</evidence>
<evidence type="ECO:0000256" key="1">
    <source>
        <dbReference type="ARBA" id="ARBA00004477"/>
    </source>
</evidence>
<dbReference type="InterPro" id="IPR019540">
    <property type="entry name" value="PtdIno-glycan_biosynth_class_S"/>
</dbReference>
<feature type="transmembrane region" description="Helical" evidence="11">
    <location>
        <begin position="7"/>
        <end position="24"/>
    </location>
</feature>
<gene>
    <name evidence="12" type="ORF">CYY_002490</name>
</gene>
<dbReference type="AlphaFoldDB" id="A0A8J4PZ96"/>
<dbReference type="Pfam" id="PF10510">
    <property type="entry name" value="PIG-S"/>
    <property type="match status" value="1"/>
</dbReference>
<name>A0A8J4PZ96_9MYCE</name>
<feature type="region of interest" description="Disordered" evidence="10">
    <location>
        <begin position="221"/>
        <end position="243"/>
    </location>
</feature>
<evidence type="ECO:0000313" key="13">
    <source>
        <dbReference type="Proteomes" id="UP000695562"/>
    </source>
</evidence>
<evidence type="ECO:0000256" key="5">
    <source>
        <dbReference type="ARBA" id="ARBA00022692"/>
    </source>
</evidence>
<dbReference type="GO" id="GO:0006506">
    <property type="term" value="P:GPI anchor biosynthetic process"/>
    <property type="evidence" value="ECO:0007669"/>
    <property type="project" value="UniProtKB-UniPathway"/>
</dbReference>
<accession>A0A8J4PZ96</accession>
<dbReference type="GO" id="GO:0016255">
    <property type="term" value="P:attachment of GPI anchor to protein"/>
    <property type="evidence" value="ECO:0007669"/>
    <property type="project" value="InterPro"/>
</dbReference>
<keyword evidence="7 11" id="KW-1133">Transmembrane helix</keyword>
<keyword evidence="5 11" id="KW-0812">Transmembrane</keyword>
<evidence type="ECO:0000256" key="7">
    <source>
        <dbReference type="ARBA" id="ARBA00022989"/>
    </source>
</evidence>
<dbReference type="Proteomes" id="UP000695562">
    <property type="component" value="Unassembled WGS sequence"/>
</dbReference>
<dbReference type="PANTHER" id="PTHR21072:SF13">
    <property type="entry name" value="GPI TRANSAMIDASE COMPONENT PIG-S"/>
    <property type="match status" value="1"/>
</dbReference>
<keyword evidence="4" id="KW-0337">GPI-anchor biosynthesis</keyword>
<organism evidence="12 13">
    <name type="scientific">Polysphondylium violaceum</name>
    <dbReference type="NCBI Taxonomy" id="133409"/>
    <lineage>
        <taxon>Eukaryota</taxon>
        <taxon>Amoebozoa</taxon>
        <taxon>Evosea</taxon>
        <taxon>Eumycetozoa</taxon>
        <taxon>Dictyostelia</taxon>
        <taxon>Dictyosteliales</taxon>
        <taxon>Dictyosteliaceae</taxon>
        <taxon>Polysphondylium</taxon>
    </lineage>
</organism>
<keyword evidence="13" id="KW-1185">Reference proteome</keyword>
<dbReference type="EMBL" id="AJWJ01000069">
    <property type="protein sequence ID" value="KAF2076190.1"/>
    <property type="molecule type" value="Genomic_DNA"/>
</dbReference>
<evidence type="ECO:0000256" key="10">
    <source>
        <dbReference type="SAM" id="MobiDB-lite"/>
    </source>
</evidence>
<feature type="compositionally biased region" description="Low complexity" evidence="10">
    <location>
        <begin position="269"/>
        <end position="289"/>
    </location>
</feature>
<comment type="subcellular location">
    <subcellularLocation>
        <location evidence="1">Endoplasmic reticulum membrane</location>
        <topology evidence="1">Multi-pass membrane protein</topology>
    </subcellularLocation>
</comment>
<comment type="caution">
    <text evidence="12">The sequence shown here is derived from an EMBL/GenBank/DDBJ whole genome shotgun (WGS) entry which is preliminary data.</text>
</comment>
<evidence type="ECO:0000256" key="8">
    <source>
        <dbReference type="ARBA" id="ARBA00023136"/>
    </source>
</evidence>
<keyword evidence="6" id="KW-0256">Endoplasmic reticulum</keyword>
<dbReference type="GO" id="GO:0042765">
    <property type="term" value="C:GPI-anchor transamidase complex"/>
    <property type="evidence" value="ECO:0007669"/>
    <property type="project" value="InterPro"/>
</dbReference>
<evidence type="ECO:0000256" key="4">
    <source>
        <dbReference type="ARBA" id="ARBA00022502"/>
    </source>
</evidence>
<evidence type="ECO:0000313" key="12">
    <source>
        <dbReference type="EMBL" id="KAF2076190.1"/>
    </source>
</evidence>
<evidence type="ECO:0000256" key="6">
    <source>
        <dbReference type="ARBA" id="ARBA00022824"/>
    </source>
</evidence>
<evidence type="ECO:0000256" key="11">
    <source>
        <dbReference type="SAM" id="Phobius"/>
    </source>
</evidence>
<reference evidence="12" key="1">
    <citation type="submission" date="2020-01" db="EMBL/GenBank/DDBJ databases">
        <title>Development of genomics and gene disruption for Polysphondylium violaceum indicates a role for the polyketide synthase stlB in stalk morphogenesis.</title>
        <authorList>
            <person name="Narita B."/>
            <person name="Kawabe Y."/>
            <person name="Kin K."/>
            <person name="Saito T."/>
            <person name="Gibbs R."/>
            <person name="Kuspa A."/>
            <person name="Muzny D."/>
            <person name="Queller D."/>
            <person name="Richards S."/>
            <person name="Strassman J."/>
            <person name="Sucgang R."/>
            <person name="Worley K."/>
            <person name="Schaap P."/>
        </authorList>
    </citation>
    <scope>NUCLEOTIDE SEQUENCE</scope>
    <source>
        <strain evidence="12">QSvi11</strain>
    </source>
</reference>
<feature type="region of interest" description="Disordered" evidence="10">
    <location>
        <begin position="436"/>
        <end position="462"/>
    </location>
</feature>
<keyword evidence="8 11" id="KW-0472">Membrane</keyword>
<dbReference type="OrthoDB" id="28748at2759"/>
<feature type="compositionally biased region" description="Basic and acidic residues" evidence="10">
    <location>
        <begin position="225"/>
        <end position="234"/>
    </location>
</feature>
<feature type="transmembrane region" description="Helical" evidence="11">
    <location>
        <begin position="400"/>
        <end position="419"/>
    </location>
</feature>
<keyword evidence="9" id="KW-0325">Glycoprotein</keyword>
<comment type="pathway">
    <text evidence="2">Glycolipid biosynthesis; glycosylphosphatidylinositol-anchor biosynthesis.</text>
</comment>
<evidence type="ECO:0000256" key="2">
    <source>
        <dbReference type="ARBA" id="ARBA00004687"/>
    </source>
</evidence>
<protein>
    <recommendedName>
        <fullName evidence="14">Phosphatidylinositol glycan</fullName>
    </recommendedName>
</protein>
<sequence>MAGKRVSIVLSFVLLFIIGIPVWWKTTTTYRSNVDFTSIKQYYGLDKEDSTSNTTTDTNKWPLFKPFFKQVGSIDHDKEVKTSTEYCLSFTLLNADPSDLIPKWDFPYLSSRYLSPFLEEISDIANFTIQSKILHYASLMKPPLVDSKTNSKYIPATLLSEYINPNEWKLDSTFNNQPTLNFIIYIPAKYQTPLYIRSEKNSNSFLIPQWGGIIIHNNNDNVNSNKDDNDKDNSNNKNNNEIVDLTSDIEDDMITFKYQLKELLGISNKKQQPQQTKKQQQKKQQQQQQLTLSQSDVELSKIEIDDAIKRYTAENLNNTLTTLSSLYSLIEGLPNMLVLDNIRDQINMAIESLDKAHQCLENSDYRCALTHSKRGLVSSESAFFDKNMLSQLYFPDEHKYAVYTPLFVPVCFPIIAGIIQEIKHYKMKRLERLQKEKEEKERQKERELSSSPSTESTKDKDD</sequence>
<evidence type="ECO:0008006" key="14">
    <source>
        <dbReference type="Google" id="ProtNLM"/>
    </source>
</evidence>
<evidence type="ECO:0000256" key="3">
    <source>
        <dbReference type="ARBA" id="ARBA00005316"/>
    </source>
</evidence>
<dbReference type="UniPathway" id="UPA00196"/>
<feature type="compositionally biased region" description="Basic and acidic residues" evidence="10">
    <location>
        <begin position="436"/>
        <end position="448"/>
    </location>
</feature>
<comment type="similarity">
    <text evidence="3">Belongs to the PIGS family.</text>
</comment>
<dbReference type="PANTHER" id="PTHR21072">
    <property type="entry name" value="GPI TRANSAMIDASE COMPONENT PIG-S"/>
    <property type="match status" value="1"/>
</dbReference>
<proteinExistence type="inferred from homology"/>